<name>A0A1V9FT64_9BACT</name>
<dbReference type="Pfam" id="PF03965">
    <property type="entry name" value="Penicillinase_R"/>
    <property type="match status" value="1"/>
</dbReference>
<comment type="caution">
    <text evidence="5">The sequence shown here is derived from an EMBL/GenBank/DDBJ whole genome shotgun (WGS) entry which is preliminary data.</text>
</comment>
<dbReference type="OrthoDB" id="1098508at2"/>
<dbReference type="GO" id="GO:0045892">
    <property type="term" value="P:negative regulation of DNA-templated transcription"/>
    <property type="evidence" value="ECO:0007669"/>
    <property type="project" value="InterPro"/>
</dbReference>
<protein>
    <submittedName>
        <fullName evidence="5">Transcriptional regulator</fullName>
    </submittedName>
</protein>
<dbReference type="EMBL" id="LVYD01000057">
    <property type="protein sequence ID" value="OQP61534.1"/>
    <property type="molecule type" value="Genomic_DNA"/>
</dbReference>
<evidence type="ECO:0000256" key="4">
    <source>
        <dbReference type="ARBA" id="ARBA00023163"/>
    </source>
</evidence>
<evidence type="ECO:0000256" key="3">
    <source>
        <dbReference type="ARBA" id="ARBA00023125"/>
    </source>
</evidence>
<evidence type="ECO:0000313" key="5">
    <source>
        <dbReference type="EMBL" id="OQP61534.1"/>
    </source>
</evidence>
<evidence type="ECO:0000256" key="2">
    <source>
        <dbReference type="ARBA" id="ARBA00023015"/>
    </source>
</evidence>
<sequence>MKSLTKAEEQVMQILWQLKHGFLKDIMDLMPEPKPHSNTIATILKILIEKGFVNFEVQGRNNLYKPAVSKAEYGKKSINQLVKGYFEGSAANLLSHFVNENKLSQQDLEALLEQIKNAKNNNQ</sequence>
<dbReference type="AlphaFoldDB" id="A0A1V9FT64"/>
<dbReference type="GO" id="GO:0003677">
    <property type="term" value="F:DNA binding"/>
    <property type="evidence" value="ECO:0007669"/>
    <property type="project" value="UniProtKB-KW"/>
</dbReference>
<keyword evidence="3" id="KW-0238">DNA-binding</keyword>
<dbReference type="PIRSF" id="PIRSF019455">
    <property type="entry name" value="CopR_AtkY"/>
    <property type="match status" value="1"/>
</dbReference>
<dbReference type="Proteomes" id="UP000192796">
    <property type="component" value="Unassembled WGS sequence"/>
</dbReference>
<accession>A0A1V9FT64</accession>
<keyword evidence="4" id="KW-0804">Transcription</keyword>
<dbReference type="SUPFAM" id="SSF46785">
    <property type="entry name" value="Winged helix' DNA-binding domain"/>
    <property type="match status" value="1"/>
</dbReference>
<dbReference type="InterPro" id="IPR036390">
    <property type="entry name" value="WH_DNA-bd_sf"/>
</dbReference>
<keyword evidence="2" id="KW-0805">Transcription regulation</keyword>
<organism evidence="5 6">
    <name type="scientific">Niastella vici</name>
    <dbReference type="NCBI Taxonomy" id="1703345"/>
    <lineage>
        <taxon>Bacteria</taxon>
        <taxon>Pseudomonadati</taxon>
        <taxon>Bacteroidota</taxon>
        <taxon>Chitinophagia</taxon>
        <taxon>Chitinophagales</taxon>
        <taxon>Chitinophagaceae</taxon>
        <taxon>Niastella</taxon>
    </lineage>
</organism>
<keyword evidence="6" id="KW-1185">Reference proteome</keyword>
<gene>
    <name evidence="5" type="ORF">A3860_31920</name>
</gene>
<dbReference type="RefSeq" id="WP_081150751.1">
    <property type="nucleotide sequence ID" value="NZ_LVYD01000057.1"/>
</dbReference>
<dbReference type="STRING" id="1703345.A3860_31920"/>
<evidence type="ECO:0000256" key="1">
    <source>
        <dbReference type="ARBA" id="ARBA00011046"/>
    </source>
</evidence>
<dbReference type="Gene3D" id="1.10.4040.10">
    <property type="entry name" value="Penicillinase repressor domain"/>
    <property type="match status" value="1"/>
</dbReference>
<dbReference type="Gene3D" id="1.10.10.10">
    <property type="entry name" value="Winged helix-like DNA-binding domain superfamily/Winged helix DNA-binding domain"/>
    <property type="match status" value="1"/>
</dbReference>
<dbReference type="InterPro" id="IPR005650">
    <property type="entry name" value="BlaI_family"/>
</dbReference>
<dbReference type="InterPro" id="IPR036388">
    <property type="entry name" value="WH-like_DNA-bd_sf"/>
</dbReference>
<evidence type="ECO:0000313" key="6">
    <source>
        <dbReference type="Proteomes" id="UP000192796"/>
    </source>
</evidence>
<comment type="similarity">
    <text evidence="1">Belongs to the BlaI transcriptional regulatory family.</text>
</comment>
<reference evidence="5 6" key="1">
    <citation type="submission" date="2016-03" db="EMBL/GenBank/DDBJ databases">
        <title>Niastella vici sp. nov., isolated from farmland soil.</title>
        <authorList>
            <person name="Chen L."/>
            <person name="Wang D."/>
            <person name="Yang S."/>
            <person name="Wang G."/>
        </authorList>
    </citation>
    <scope>NUCLEOTIDE SEQUENCE [LARGE SCALE GENOMIC DNA]</scope>
    <source>
        <strain evidence="5 6">DJ57</strain>
    </source>
</reference>
<proteinExistence type="inferred from homology"/>